<dbReference type="STRING" id="153721.MYP_2082"/>
<dbReference type="GO" id="GO:0016020">
    <property type="term" value="C:membrane"/>
    <property type="evidence" value="ECO:0007669"/>
    <property type="project" value="GOC"/>
</dbReference>
<dbReference type="InterPro" id="IPR006584">
    <property type="entry name" value="Cellulose-bd_IV"/>
</dbReference>
<dbReference type="InterPro" id="IPR008979">
    <property type="entry name" value="Galactose-bd-like_sf"/>
</dbReference>
<dbReference type="InterPro" id="IPR013780">
    <property type="entry name" value="Glyco_hydro_b"/>
</dbReference>
<dbReference type="eggNOG" id="COG3325">
    <property type="taxonomic scope" value="Bacteria"/>
</dbReference>
<dbReference type="Gene3D" id="2.60.40.10">
    <property type="entry name" value="Immunoglobulins"/>
    <property type="match status" value="1"/>
</dbReference>
<dbReference type="Proteomes" id="UP000030185">
    <property type="component" value="Unassembled WGS sequence"/>
</dbReference>
<dbReference type="InterPro" id="IPR017853">
    <property type="entry name" value="GH"/>
</dbReference>
<dbReference type="InterPro" id="IPR033452">
    <property type="entry name" value="GH30_C"/>
</dbReference>
<protein>
    <submittedName>
        <fullName evidence="5">Carbohydrate-binding family 6 protein</fullName>
    </submittedName>
</protein>
<keyword evidence="3" id="KW-0378">Hydrolase</keyword>
<dbReference type="Pfam" id="PF17189">
    <property type="entry name" value="Glyco_hydro_30C"/>
    <property type="match status" value="1"/>
</dbReference>
<dbReference type="Pfam" id="PF03422">
    <property type="entry name" value="CBM_6"/>
    <property type="match status" value="1"/>
</dbReference>
<dbReference type="Gene3D" id="2.60.120.260">
    <property type="entry name" value="Galactose-binding domain-like"/>
    <property type="match status" value="1"/>
</dbReference>
<dbReference type="eggNOG" id="COG5520">
    <property type="taxonomic scope" value="Bacteria"/>
</dbReference>
<dbReference type="PROSITE" id="PS51175">
    <property type="entry name" value="CBM6"/>
    <property type="match status" value="1"/>
</dbReference>
<dbReference type="InterPro" id="IPR026444">
    <property type="entry name" value="Secre_tail"/>
</dbReference>
<dbReference type="EMBL" id="BBLT01000003">
    <property type="protein sequence ID" value="GAL84854.1"/>
    <property type="molecule type" value="Genomic_DNA"/>
</dbReference>
<dbReference type="SUPFAM" id="SSF51011">
    <property type="entry name" value="Glycosyl hydrolase domain"/>
    <property type="match status" value="1"/>
</dbReference>
<dbReference type="InterPro" id="IPR022409">
    <property type="entry name" value="PKD/Chitinase_dom"/>
</dbReference>
<keyword evidence="2" id="KW-0732">Signal</keyword>
<feature type="domain" description="CBM6" evidence="4">
    <location>
        <begin position="491"/>
        <end position="636"/>
    </location>
</feature>
<evidence type="ECO:0000256" key="3">
    <source>
        <dbReference type="ARBA" id="ARBA00022801"/>
    </source>
</evidence>
<accession>A0A098LEL3</accession>
<dbReference type="InterPro" id="IPR001139">
    <property type="entry name" value="Glyco_hydro_30"/>
</dbReference>
<dbReference type="PANTHER" id="PTHR11069">
    <property type="entry name" value="GLUCOSYLCERAMIDASE"/>
    <property type="match status" value="1"/>
</dbReference>
<dbReference type="NCBIfam" id="TIGR04183">
    <property type="entry name" value="Por_Secre_tail"/>
    <property type="match status" value="1"/>
</dbReference>
<dbReference type="InterPro" id="IPR005084">
    <property type="entry name" value="CBM6"/>
</dbReference>
<keyword evidence="6" id="KW-1185">Reference proteome</keyword>
<dbReference type="SUPFAM" id="SSF51445">
    <property type="entry name" value="(Trans)glycosidases"/>
    <property type="match status" value="1"/>
</dbReference>
<gene>
    <name evidence="5" type="ORF">MYP_2082</name>
</gene>
<dbReference type="GO" id="GO:0006665">
    <property type="term" value="P:sphingolipid metabolic process"/>
    <property type="evidence" value="ECO:0007669"/>
    <property type="project" value="InterPro"/>
</dbReference>
<evidence type="ECO:0000313" key="6">
    <source>
        <dbReference type="Proteomes" id="UP000030185"/>
    </source>
</evidence>
<dbReference type="CDD" id="cd04080">
    <property type="entry name" value="CBM6_cellulase-like"/>
    <property type="match status" value="1"/>
</dbReference>
<dbReference type="PANTHER" id="PTHR11069:SF38">
    <property type="entry name" value="GLUCURONOXYLANASE XYNC"/>
    <property type="match status" value="1"/>
</dbReference>
<dbReference type="GO" id="GO:0004348">
    <property type="term" value="F:glucosylceramidase activity"/>
    <property type="evidence" value="ECO:0007669"/>
    <property type="project" value="InterPro"/>
</dbReference>
<dbReference type="GO" id="GO:0030246">
    <property type="term" value="F:carbohydrate binding"/>
    <property type="evidence" value="ECO:0007669"/>
    <property type="project" value="InterPro"/>
</dbReference>
<dbReference type="SMART" id="SM00606">
    <property type="entry name" value="CBD_IV"/>
    <property type="match status" value="1"/>
</dbReference>
<dbReference type="AlphaFoldDB" id="A0A098LEL3"/>
<dbReference type="Gene3D" id="2.60.40.1180">
    <property type="entry name" value="Golgi alpha-mannosidase II"/>
    <property type="match status" value="1"/>
</dbReference>
<evidence type="ECO:0000256" key="1">
    <source>
        <dbReference type="ARBA" id="ARBA00005382"/>
    </source>
</evidence>
<evidence type="ECO:0000259" key="4">
    <source>
        <dbReference type="PROSITE" id="PS51175"/>
    </source>
</evidence>
<evidence type="ECO:0000313" key="5">
    <source>
        <dbReference type="EMBL" id="GAL84854.1"/>
    </source>
</evidence>
<sequence length="721" mass="79942">MSSQKQYIRGFGGINHPVWAGDLTASQRETAFGNGAGQMGMSVLRIWVSDKPSEWSRELATAKRAIELGAIVFASPWNPPANMVETFTRGTQTNAKRLRSDMYGAYAQHLNDFVKYMKDNGVDLFAISVQNEPDYAHDWTWWTPQEMLRFMKENAGSINCRVISPESFSYLKNMSDPILNDPQALANMDILGAHLYGTAYSNFTYPLFKQKGAGKELWMTEVYHPNSEAQSADRWPEALETGFHIHSALADAEFQAYVWWYIRRQYSPMKEDGTISKRGYMMTHYSKFVRPGYYRVDATKNPTTDVYVSAYKKGDDVVIVALNRSTSSKTITLSIPGTKVQTWERYVTSGSKNLLKEGNINDPDGSFQVSLDAQSMTSFVGKAPAGFPIVSITAPANNSIFTSPATINITANASDPDGSISKVEFYNGAAKLGEDASSPYTYSWTNVSAGSYSITAVATDNSGNKTTSAAVAVKVNIPQSPFNGKPHNIPGTIQLEEFDLGGNGYAYFDDTPGSQVTPAVNYRSNEDVEIELCSDEGGGYNIAYIMQNEWLEYTVNVKSSGAYSLDVRAAADGDGKIFHIEVDGIDITGPINIPNTQGWQTWQTVTLRNINLTGGQHKLRLVFDSNYMNLNYLVFNDEVITDLKDNKSVATSLSPNPFGNEGLRINHIGDFKFRITDMQGAIMEEGKAFDNYSVNSNLFPGIYLLSIEDNLGIRFYKIVRQ</sequence>
<dbReference type="InterPro" id="IPR013783">
    <property type="entry name" value="Ig-like_fold"/>
</dbReference>
<dbReference type="SUPFAM" id="SSF49299">
    <property type="entry name" value="PKD domain"/>
    <property type="match status" value="1"/>
</dbReference>
<comment type="similarity">
    <text evidence="1">Belongs to the glycosyl hydrolase 30 family.</text>
</comment>
<reference evidence="5 6" key="1">
    <citation type="submission" date="2014-09" db="EMBL/GenBank/DDBJ databases">
        <title>Sporocytophaga myxococcoides PG-01 genome sequencing.</title>
        <authorList>
            <person name="Liu L."/>
            <person name="Gao P.J."/>
            <person name="Chen G.J."/>
            <person name="Wang L.S."/>
        </authorList>
    </citation>
    <scope>NUCLEOTIDE SEQUENCE [LARGE SCALE GENOMIC DNA]</scope>
    <source>
        <strain evidence="5 6">PG-01</strain>
    </source>
</reference>
<evidence type="ECO:0000256" key="2">
    <source>
        <dbReference type="ARBA" id="ARBA00022729"/>
    </source>
</evidence>
<dbReference type="SMART" id="SM00089">
    <property type="entry name" value="PKD"/>
    <property type="match status" value="1"/>
</dbReference>
<name>A0A098LEL3_9BACT</name>
<dbReference type="InterPro" id="IPR035986">
    <property type="entry name" value="PKD_dom_sf"/>
</dbReference>
<proteinExistence type="inferred from homology"/>
<dbReference type="Gene3D" id="3.20.20.80">
    <property type="entry name" value="Glycosidases"/>
    <property type="match status" value="1"/>
</dbReference>
<organism evidence="5 6">
    <name type="scientific">Sporocytophaga myxococcoides</name>
    <dbReference type="NCBI Taxonomy" id="153721"/>
    <lineage>
        <taxon>Bacteria</taxon>
        <taxon>Pseudomonadati</taxon>
        <taxon>Bacteroidota</taxon>
        <taxon>Cytophagia</taxon>
        <taxon>Cytophagales</taxon>
        <taxon>Cytophagaceae</taxon>
        <taxon>Sporocytophaga</taxon>
    </lineage>
</organism>
<dbReference type="Pfam" id="PF17957">
    <property type="entry name" value="Big_7"/>
    <property type="match status" value="1"/>
</dbReference>
<dbReference type="SUPFAM" id="SSF49785">
    <property type="entry name" value="Galactose-binding domain-like"/>
    <property type="match status" value="1"/>
</dbReference>
<comment type="caution">
    <text evidence="5">The sequence shown here is derived from an EMBL/GenBank/DDBJ whole genome shotgun (WGS) entry which is preliminary data.</text>
</comment>